<evidence type="ECO:0000256" key="5">
    <source>
        <dbReference type="ARBA" id="ARBA00047622"/>
    </source>
</evidence>
<dbReference type="Pfam" id="PF13649">
    <property type="entry name" value="Methyltransf_25"/>
    <property type="match status" value="1"/>
</dbReference>
<feature type="domain" description="Methyltransferase" evidence="6">
    <location>
        <begin position="14"/>
        <end position="107"/>
    </location>
</feature>
<dbReference type="RefSeq" id="WP_095580924.1">
    <property type="nucleotide sequence ID" value="NZ_JAJQQQ010000014.1"/>
</dbReference>
<evidence type="ECO:0000313" key="7">
    <source>
        <dbReference type="EMBL" id="PAU48735.1"/>
    </source>
</evidence>
<evidence type="ECO:0000256" key="3">
    <source>
        <dbReference type="ARBA" id="ARBA00022679"/>
    </source>
</evidence>
<comment type="pathway">
    <text evidence="1">Lipid metabolism.</text>
</comment>
<evidence type="ECO:0000259" key="6">
    <source>
        <dbReference type="Pfam" id="PF13649"/>
    </source>
</evidence>
<organism evidence="7 8">
    <name type="scientific">Streptomyces albireticuli</name>
    <dbReference type="NCBI Taxonomy" id="1940"/>
    <lineage>
        <taxon>Bacteria</taxon>
        <taxon>Bacillati</taxon>
        <taxon>Actinomycetota</taxon>
        <taxon>Actinomycetes</taxon>
        <taxon>Kitasatosporales</taxon>
        <taxon>Streptomycetaceae</taxon>
        <taxon>Streptomyces</taxon>
    </lineage>
</organism>
<evidence type="ECO:0000256" key="2">
    <source>
        <dbReference type="ARBA" id="ARBA00022603"/>
    </source>
</evidence>
<protein>
    <submittedName>
        <fullName evidence="7">SAM-dependent methyltransferase</fullName>
    </submittedName>
</protein>
<dbReference type="GO" id="GO:0032259">
    <property type="term" value="P:methylation"/>
    <property type="evidence" value="ECO:0007669"/>
    <property type="project" value="UniProtKB-KW"/>
</dbReference>
<dbReference type="GO" id="GO:0000234">
    <property type="term" value="F:phosphoethanolamine N-methyltransferase activity"/>
    <property type="evidence" value="ECO:0007669"/>
    <property type="project" value="UniProtKB-EC"/>
</dbReference>
<evidence type="ECO:0000313" key="8">
    <source>
        <dbReference type="Proteomes" id="UP000218944"/>
    </source>
</evidence>
<comment type="catalytic activity">
    <reaction evidence="5">
        <text>phosphoethanolamine + S-adenosyl-L-methionine = N-methylethanolamine phosphate + S-adenosyl-L-homocysteine + H(+)</text>
        <dbReference type="Rhea" id="RHEA:20365"/>
        <dbReference type="ChEBI" id="CHEBI:15378"/>
        <dbReference type="ChEBI" id="CHEBI:57781"/>
        <dbReference type="ChEBI" id="CHEBI:57856"/>
        <dbReference type="ChEBI" id="CHEBI:58190"/>
        <dbReference type="ChEBI" id="CHEBI:59789"/>
        <dbReference type="EC" id="2.1.1.103"/>
    </reaction>
    <physiologicalReaction direction="left-to-right" evidence="5">
        <dbReference type="Rhea" id="RHEA:20366"/>
    </physiologicalReaction>
</comment>
<evidence type="ECO:0000256" key="4">
    <source>
        <dbReference type="ARBA" id="ARBA00025707"/>
    </source>
</evidence>
<dbReference type="AlphaFoldDB" id="A0A2A2DB31"/>
<comment type="caution">
    <text evidence="7">The sequence shown here is derived from an EMBL/GenBank/DDBJ whole genome shotgun (WGS) entry which is preliminary data.</text>
</comment>
<dbReference type="InterPro" id="IPR029063">
    <property type="entry name" value="SAM-dependent_MTases_sf"/>
</dbReference>
<evidence type="ECO:0000256" key="1">
    <source>
        <dbReference type="ARBA" id="ARBA00005189"/>
    </source>
</evidence>
<accession>A0A2A2DB31</accession>
<gene>
    <name evidence="7" type="ORF">CK936_11865</name>
</gene>
<keyword evidence="2 7" id="KW-0489">Methyltransferase</keyword>
<dbReference type="EMBL" id="NSJV01000223">
    <property type="protein sequence ID" value="PAU48735.1"/>
    <property type="molecule type" value="Genomic_DNA"/>
</dbReference>
<keyword evidence="3 7" id="KW-0808">Transferase</keyword>
<proteinExistence type="predicted"/>
<comment type="pathway">
    <text evidence="4">Phospholipid metabolism.</text>
</comment>
<dbReference type="Proteomes" id="UP000218944">
    <property type="component" value="Unassembled WGS sequence"/>
</dbReference>
<dbReference type="PANTHER" id="PTHR44307:SF2">
    <property type="entry name" value="PHOSPHOETHANOLAMINE METHYLTRANSFERASE ISOFORM X1"/>
    <property type="match status" value="1"/>
</dbReference>
<keyword evidence="8" id="KW-1185">Reference proteome</keyword>
<dbReference type="InterPro" id="IPR041698">
    <property type="entry name" value="Methyltransf_25"/>
</dbReference>
<dbReference type="CDD" id="cd02440">
    <property type="entry name" value="AdoMet_MTases"/>
    <property type="match status" value="1"/>
</dbReference>
<dbReference type="PANTHER" id="PTHR44307">
    <property type="entry name" value="PHOSPHOETHANOLAMINE METHYLTRANSFERASE"/>
    <property type="match status" value="1"/>
</dbReference>
<sequence length="196" mass="21619">MVSRLRMRPRQRLVDLGCGTGGAGLWLARALGAELDGIDIPPVAVSLADRRAHQFLPAGRATFHVGTLGETGLDSASADGVICADAFSFAPDGRAALEELRRIPRPGARALITSPDRHPASSKPWDRVGLELEAEGERPHVPGMWRRLYRLWADHEDELRNVLGEAQAERMIGEARRRAPEMDYRRFSVATVRRPA</sequence>
<reference evidence="7 8" key="1">
    <citation type="submission" date="2017-08" db="EMBL/GenBank/DDBJ databases">
        <title>Genome sequence of Streptomyces albireticuli NRRL B-1670.</title>
        <authorList>
            <person name="Graham D.E."/>
            <person name="Mahan K.M."/>
            <person name="Klingeman D.M."/>
            <person name="Hettich R.L."/>
            <person name="Parry R.J."/>
            <person name="Spain J.C."/>
        </authorList>
    </citation>
    <scope>NUCLEOTIDE SEQUENCE [LARGE SCALE GENOMIC DNA]</scope>
    <source>
        <strain evidence="7 8">NRRL B-1670</strain>
    </source>
</reference>
<name>A0A2A2DB31_9ACTN</name>
<dbReference type="Gene3D" id="3.40.50.150">
    <property type="entry name" value="Vaccinia Virus protein VP39"/>
    <property type="match status" value="1"/>
</dbReference>
<dbReference type="SUPFAM" id="SSF53335">
    <property type="entry name" value="S-adenosyl-L-methionine-dependent methyltransferases"/>
    <property type="match status" value="1"/>
</dbReference>